<name>A0A8H6IKD3_9AGAR</name>
<accession>A0A8H6IKD3</accession>
<keyword evidence="2" id="KW-0812">Transmembrane</keyword>
<evidence type="ECO:0000256" key="1">
    <source>
        <dbReference type="SAM" id="MobiDB-lite"/>
    </source>
</evidence>
<comment type="caution">
    <text evidence="3">The sequence shown here is derived from an EMBL/GenBank/DDBJ whole genome shotgun (WGS) entry which is preliminary data.</text>
</comment>
<keyword evidence="2" id="KW-0472">Membrane</keyword>
<sequence length="303" mass="32500">MLLLVWRDCIDRKQSHRGDSGGVPHLYSLPEHETTSFCTPIPSLQTVMYTRTALQAVLVFLFSFQLSFVFATPTLRTQGIARRAPTSASGYETNAKRFAAGFPPLPPKRRFTPTRVGVAARAPSAVPFSGFLRIDDFETGSNIGWVSKTLLGGQIRSTPGGGQNRLPISFNFVSSGTPFDMPISDGDDFHYLGAAGGSLTGPSTTNVNPVVRSNSVPAGSGPMNVGNSGADSGGPGASESVIWKYSPSGSEFTSEWVNPDFISLATYFYLSNGPGNRFLYISSNPDLGEPEEVTRVRVFLDLA</sequence>
<dbReference type="Proteomes" id="UP000521943">
    <property type="component" value="Unassembled WGS sequence"/>
</dbReference>
<dbReference type="EMBL" id="JACGCI010000002">
    <property type="protein sequence ID" value="KAF6765571.1"/>
    <property type="molecule type" value="Genomic_DNA"/>
</dbReference>
<evidence type="ECO:0000313" key="4">
    <source>
        <dbReference type="Proteomes" id="UP000521943"/>
    </source>
</evidence>
<keyword evidence="4" id="KW-1185">Reference proteome</keyword>
<organism evidence="3 4">
    <name type="scientific">Ephemerocybe angulata</name>
    <dbReference type="NCBI Taxonomy" id="980116"/>
    <lineage>
        <taxon>Eukaryota</taxon>
        <taxon>Fungi</taxon>
        <taxon>Dikarya</taxon>
        <taxon>Basidiomycota</taxon>
        <taxon>Agaricomycotina</taxon>
        <taxon>Agaricomycetes</taxon>
        <taxon>Agaricomycetidae</taxon>
        <taxon>Agaricales</taxon>
        <taxon>Agaricineae</taxon>
        <taxon>Psathyrellaceae</taxon>
        <taxon>Ephemerocybe</taxon>
    </lineage>
</organism>
<dbReference type="OrthoDB" id="4584900at2759"/>
<protein>
    <submittedName>
        <fullName evidence="3">Uncharacterized protein</fullName>
    </submittedName>
</protein>
<feature type="transmembrane region" description="Helical" evidence="2">
    <location>
        <begin position="53"/>
        <end position="75"/>
    </location>
</feature>
<evidence type="ECO:0000256" key="2">
    <source>
        <dbReference type="SAM" id="Phobius"/>
    </source>
</evidence>
<gene>
    <name evidence="3" type="ORF">DFP72DRAFT_1108398</name>
</gene>
<keyword evidence="2" id="KW-1133">Transmembrane helix</keyword>
<proteinExistence type="predicted"/>
<dbReference type="AlphaFoldDB" id="A0A8H6IKD3"/>
<reference evidence="3 4" key="1">
    <citation type="submission" date="2020-07" db="EMBL/GenBank/DDBJ databases">
        <title>Comparative genomics of pyrophilous fungi reveals a link between fire events and developmental genes.</title>
        <authorList>
            <consortium name="DOE Joint Genome Institute"/>
            <person name="Steindorff A.S."/>
            <person name="Carver A."/>
            <person name="Calhoun S."/>
            <person name="Stillman K."/>
            <person name="Liu H."/>
            <person name="Lipzen A."/>
            <person name="Pangilinan J."/>
            <person name="Labutti K."/>
            <person name="Bruns T.D."/>
            <person name="Grigoriev I.V."/>
        </authorList>
    </citation>
    <scope>NUCLEOTIDE SEQUENCE [LARGE SCALE GENOMIC DNA]</scope>
    <source>
        <strain evidence="3 4">CBS 144469</strain>
    </source>
</reference>
<evidence type="ECO:0000313" key="3">
    <source>
        <dbReference type="EMBL" id="KAF6765571.1"/>
    </source>
</evidence>
<feature type="region of interest" description="Disordered" evidence="1">
    <location>
        <begin position="202"/>
        <end position="222"/>
    </location>
</feature>
<feature type="compositionally biased region" description="Low complexity" evidence="1">
    <location>
        <begin position="203"/>
        <end position="217"/>
    </location>
</feature>